<dbReference type="Proteomes" id="UP000490982">
    <property type="component" value="Unassembled WGS sequence"/>
</dbReference>
<reference evidence="2 3" key="1">
    <citation type="submission" date="2019-11" db="EMBL/GenBank/DDBJ databases">
        <title>Growth characteristics of pneumococcus vary with the chemical composition of the capsule and with environmental conditions.</title>
        <authorList>
            <person name="Tothpal A."/>
            <person name="Desobry K."/>
            <person name="Joshi S."/>
            <person name="Wyllie A.L."/>
            <person name="Weinberger D.M."/>
        </authorList>
    </citation>
    <scope>NUCLEOTIDE SEQUENCE [LARGE SCALE GENOMIC DNA]</scope>
    <source>
        <strain evidence="3">pnumococcus23A</strain>
    </source>
</reference>
<evidence type="ECO:0000256" key="1">
    <source>
        <dbReference type="SAM" id="Phobius"/>
    </source>
</evidence>
<evidence type="ECO:0000313" key="3">
    <source>
        <dbReference type="Proteomes" id="UP000490982"/>
    </source>
</evidence>
<feature type="transmembrane region" description="Helical" evidence="1">
    <location>
        <begin position="5"/>
        <end position="23"/>
    </location>
</feature>
<proteinExistence type="predicted"/>
<feature type="transmembrane region" description="Helical" evidence="1">
    <location>
        <begin position="29"/>
        <end position="50"/>
    </location>
</feature>
<gene>
    <name evidence="2" type="ORF">GM537_12260</name>
</gene>
<dbReference type="AlphaFoldDB" id="A0A6G2DY19"/>
<keyword evidence="1" id="KW-0812">Transmembrane</keyword>
<dbReference type="EMBL" id="WNHS01000321">
    <property type="protein sequence ID" value="MTW25564.1"/>
    <property type="molecule type" value="Genomic_DNA"/>
</dbReference>
<organism evidence="2 3">
    <name type="scientific">Streptococcus pneumoniae</name>
    <dbReference type="NCBI Taxonomy" id="1313"/>
    <lineage>
        <taxon>Bacteria</taxon>
        <taxon>Bacillati</taxon>
        <taxon>Bacillota</taxon>
        <taxon>Bacilli</taxon>
        <taxon>Lactobacillales</taxon>
        <taxon>Streptococcaceae</taxon>
        <taxon>Streptococcus</taxon>
    </lineage>
</organism>
<evidence type="ECO:0000313" key="2">
    <source>
        <dbReference type="EMBL" id="MTW25564.1"/>
    </source>
</evidence>
<sequence>KQGAYAALIVSTIVMVFIKYFLPPTAVSYWAYSLISISVSVVSGYIVSVLTGNKVSAPKYTTIHDIPEIKADSSWEVRH</sequence>
<feature type="non-terminal residue" evidence="2">
    <location>
        <position position="1"/>
    </location>
</feature>
<comment type="caution">
    <text evidence="2">The sequence shown here is derived from an EMBL/GenBank/DDBJ whole genome shotgun (WGS) entry which is preliminary data.</text>
</comment>
<name>A0A6G2DY19_STREE</name>
<dbReference type="Gene3D" id="1.20.1730.10">
    <property type="entry name" value="Sodium/glucose cotransporter"/>
    <property type="match status" value="1"/>
</dbReference>
<accession>A0A6G2DY19</accession>
<keyword evidence="1" id="KW-1133">Transmembrane helix</keyword>
<protein>
    <submittedName>
        <fullName evidence="2">Sodium:solute symporter</fullName>
    </submittedName>
</protein>
<keyword evidence="1" id="KW-0472">Membrane</keyword>
<dbReference type="InterPro" id="IPR038377">
    <property type="entry name" value="Na/Glc_symporter_sf"/>
</dbReference>